<organism evidence="1 2">
    <name type="scientific">Catenuloplanes niger</name>
    <dbReference type="NCBI Taxonomy" id="587534"/>
    <lineage>
        <taxon>Bacteria</taxon>
        <taxon>Bacillati</taxon>
        <taxon>Actinomycetota</taxon>
        <taxon>Actinomycetes</taxon>
        <taxon>Micromonosporales</taxon>
        <taxon>Micromonosporaceae</taxon>
        <taxon>Catenuloplanes</taxon>
    </lineage>
</organism>
<comment type="caution">
    <text evidence="1">The sequence shown here is derived from an EMBL/GenBank/DDBJ whole genome shotgun (WGS) entry which is preliminary data.</text>
</comment>
<evidence type="ECO:0000313" key="2">
    <source>
        <dbReference type="Proteomes" id="UP001183629"/>
    </source>
</evidence>
<proteinExistence type="predicted"/>
<protein>
    <submittedName>
        <fullName evidence="1">Uncharacterized protein</fullName>
    </submittedName>
</protein>
<dbReference type="RefSeq" id="WP_310412060.1">
    <property type="nucleotide sequence ID" value="NZ_JAVDYC010000001.1"/>
</dbReference>
<dbReference type="AlphaFoldDB" id="A0AAE3ZQR6"/>
<accession>A0AAE3ZQR6</accession>
<name>A0AAE3ZQR6_9ACTN</name>
<dbReference type="EMBL" id="JAVDYC010000001">
    <property type="protein sequence ID" value="MDR7322140.1"/>
    <property type="molecule type" value="Genomic_DNA"/>
</dbReference>
<keyword evidence="2" id="KW-1185">Reference proteome</keyword>
<gene>
    <name evidence="1" type="ORF">J2S44_002390</name>
</gene>
<sequence>MSTNDVIARLDAAVSALGDVDVSGWDDTVLAEHLDDLSAALVAVDGQLARLADAVRARGLRVVEPSIAA</sequence>
<evidence type="ECO:0000313" key="1">
    <source>
        <dbReference type="EMBL" id="MDR7322140.1"/>
    </source>
</evidence>
<reference evidence="1 2" key="1">
    <citation type="submission" date="2023-07" db="EMBL/GenBank/DDBJ databases">
        <title>Sequencing the genomes of 1000 actinobacteria strains.</title>
        <authorList>
            <person name="Klenk H.-P."/>
        </authorList>
    </citation>
    <scope>NUCLEOTIDE SEQUENCE [LARGE SCALE GENOMIC DNA]</scope>
    <source>
        <strain evidence="1 2">DSM 44711</strain>
    </source>
</reference>
<dbReference type="Proteomes" id="UP001183629">
    <property type="component" value="Unassembled WGS sequence"/>
</dbReference>